<dbReference type="Pfam" id="PF01292">
    <property type="entry name" value="Ni_hydr_CYTB"/>
    <property type="match status" value="1"/>
</dbReference>
<keyword evidence="8" id="KW-0249">Electron transport</keyword>
<dbReference type="GO" id="GO:0046872">
    <property type="term" value="F:metal ion binding"/>
    <property type="evidence" value="ECO:0007669"/>
    <property type="project" value="UniProtKB-KW"/>
</dbReference>
<keyword evidence="6 13" id="KW-0812">Transmembrane</keyword>
<evidence type="ECO:0000256" key="8">
    <source>
        <dbReference type="ARBA" id="ARBA00022982"/>
    </source>
</evidence>
<keyword evidence="9 13" id="KW-1133">Transmembrane helix</keyword>
<gene>
    <name evidence="15" type="ORF">DFQ15_12054</name>
</gene>
<dbReference type="GO" id="GO:0020037">
    <property type="term" value="F:heme binding"/>
    <property type="evidence" value="ECO:0007669"/>
    <property type="project" value="TreeGrafter"/>
</dbReference>
<feature type="transmembrane region" description="Helical" evidence="13">
    <location>
        <begin position="168"/>
        <end position="189"/>
    </location>
</feature>
<evidence type="ECO:0000256" key="6">
    <source>
        <dbReference type="ARBA" id="ARBA00022692"/>
    </source>
</evidence>
<feature type="transmembrane region" description="Helical" evidence="13">
    <location>
        <begin position="26"/>
        <end position="48"/>
    </location>
</feature>
<keyword evidence="16" id="KW-1185">Reference proteome</keyword>
<comment type="caution">
    <text evidence="15">The sequence shown here is derived from an EMBL/GenBank/DDBJ whole genome shotgun (WGS) entry which is preliminary data.</text>
</comment>
<evidence type="ECO:0000256" key="11">
    <source>
        <dbReference type="ARBA" id="ARBA00023136"/>
    </source>
</evidence>
<evidence type="ECO:0000256" key="9">
    <source>
        <dbReference type="ARBA" id="ARBA00022989"/>
    </source>
</evidence>
<dbReference type="GO" id="GO:0022904">
    <property type="term" value="P:respiratory electron transport chain"/>
    <property type="evidence" value="ECO:0007669"/>
    <property type="project" value="InterPro"/>
</dbReference>
<evidence type="ECO:0000256" key="7">
    <source>
        <dbReference type="ARBA" id="ARBA00022723"/>
    </source>
</evidence>
<organism evidence="15 16">
    <name type="scientific">Xylophilus ampelinus</name>
    <dbReference type="NCBI Taxonomy" id="54067"/>
    <lineage>
        <taxon>Bacteria</taxon>
        <taxon>Pseudomonadati</taxon>
        <taxon>Pseudomonadota</taxon>
        <taxon>Betaproteobacteria</taxon>
        <taxon>Burkholderiales</taxon>
        <taxon>Xylophilus</taxon>
    </lineage>
</organism>
<protein>
    <submittedName>
        <fullName evidence="15">Cytochrome b561</fullName>
    </submittedName>
</protein>
<comment type="subcellular location">
    <subcellularLocation>
        <location evidence="2">Cell membrane</location>
        <topology evidence="2">Multi-pass membrane protein</topology>
    </subcellularLocation>
</comment>
<dbReference type="GO" id="GO:0009055">
    <property type="term" value="F:electron transfer activity"/>
    <property type="evidence" value="ECO:0007669"/>
    <property type="project" value="InterPro"/>
</dbReference>
<dbReference type="GO" id="GO:0005886">
    <property type="term" value="C:plasma membrane"/>
    <property type="evidence" value="ECO:0007669"/>
    <property type="project" value="UniProtKB-SubCell"/>
</dbReference>
<dbReference type="InterPro" id="IPR011577">
    <property type="entry name" value="Cyt_b561_bac/Ni-Hgenase"/>
</dbReference>
<dbReference type="AlphaFoldDB" id="A0A318SFR5"/>
<dbReference type="EMBL" id="QJTC01000020">
    <property type="protein sequence ID" value="PYE75101.1"/>
    <property type="molecule type" value="Genomic_DNA"/>
</dbReference>
<evidence type="ECO:0000256" key="3">
    <source>
        <dbReference type="ARBA" id="ARBA00022448"/>
    </source>
</evidence>
<feature type="transmembrane region" description="Helical" evidence="13">
    <location>
        <begin position="98"/>
        <end position="118"/>
    </location>
</feature>
<dbReference type="RefSeq" id="WP_110466368.1">
    <property type="nucleotide sequence ID" value="NZ_JAMOFZ010000019.1"/>
</dbReference>
<keyword evidence="10" id="KW-0408">Iron</keyword>
<feature type="transmembrane region" description="Helical" evidence="13">
    <location>
        <begin position="60"/>
        <end position="77"/>
    </location>
</feature>
<dbReference type="OrthoDB" id="8536275at2"/>
<accession>A0A318SFR5</accession>
<dbReference type="SUPFAM" id="SSF81342">
    <property type="entry name" value="Transmembrane di-heme cytochromes"/>
    <property type="match status" value="1"/>
</dbReference>
<comment type="cofactor">
    <cofactor evidence="1">
        <name>heme b</name>
        <dbReference type="ChEBI" id="CHEBI:60344"/>
    </cofactor>
</comment>
<reference evidence="15 16" key="1">
    <citation type="submission" date="2018-06" db="EMBL/GenBank/DDBJ databases">
        <title>Genomic Encyclopedia of Type Strains, Phase III (KMG-III): the genomes of soil and plant-associated and newly described type strains.</title>
        <authorList>
            <person name="Whitman W."/>
        </authorList>
    </citation>
    <scope>NUCLEOTIDE SEQUENCE [LARGE SCALE GENOMIC DNA]</scope>
    <source>
        <strain evidence="15 16">CECT 7646</strain>
    </source>
</reference>
<sequence>MNPRTPAQASPPAAAPAQRYTRIAVVFHWLIALLMLVNVALMLTVGWFPDALVRPVFDTHKSIGVTVLGLVLLRLLWRLSHPAPPLPAAYPRWERLSAHAVHVLLYGVMLWMPLSGWLHDSAWKDAAAHPMRWFGAFEWPRIGFVAQKVAASDDKEALHDLFGRMHSAGAYVLYALFLLHLAGALKHQFVDKEPVLRRMLP</sequence>
<keyword evidence="4" id="KW-1003">Cell membrane</keyword>
<keyword evidence="3" id="KW-0813">Transport</keyword>
<feature type="domain" description="Cytochrome b561 bacterial/Ni-hydrogenase" evidence="14">
    <location>
        <begin position="19"/>
        <end position="201"/>
    </location>
</feature>
<dbReference type="InterPro" id="IPR052168">
    <property type="entry name" value="Cytochrome_b561_oxidase"/>
</dbReference>
<dbReference type="Proteomes" id="UP000247540">
    <property type="component" value="Unassembled WGS sequence"/>
</dbReference>
<evidence type="ECO:0000256" key="13">
    <source>
        <dbReference type="SAM" id="Phobius"/>
    </source>
</evidence>
<evidence type="ECO:0000313" key="16">
    <source>
        <dbReference type="Proteomes" id="UP000247540"/>
    </source>
</evidence>
<evidence type="ECO:0000256" key="12">
    <source>
        <dbReference type="ARBA" id="ARBA00037975"/>
    </source>
</evidence>
<evidence type="ECO:0000256" key="1">
    <source>
        <dbReference type="ARBA" id="ARBA00001970"/>
    </source>
</evidence>
<name>A0A318SFR5_9BURK</name>
<proteinExistence type="inferred from homology"/>
<evidence type="ECO:0000256" key="2">
    <source>
        <dbReference type="ARBA" id="ARBA00004651"/>
    </source>
</evidence>
<evidence type="ECO:0000259" key="14">
    <source>
        <dbReference type="Pfam" id="PF01292"/>
    </source>
</evidence>
<dbReference type="PANTHER" id="PTHR30529">
    <property type="entry name" value="CYTOCHROME B561"/>
    <property type="match status" value="1"/>
</dbReference>
<evidence type="ECO:0000256" key="4">
    <source>
        <dbReference type="ARBA" id="ARBA00022475"/>
    </source>
</evidence>
<keyword evidence="5" id="KW-0349">Heme</keyword>
<keyword evidence="11 13" id="KW-0472">Membrane</keyword>
<comment type="similarity">
    <text evidence="12">Belongs to the cytochrome b561 family.</text>
</comment>
<dbReference type="PANTHER" id="PTHR30529:SF7">
    <property type="entry name" value="CYTOCHROME B561 BACTERIAL_NI-HYDROGENASE DOMAIN-CONTAINING PROTEIN"/>
    <property type="match status" value="1"/>
</dbReference>
<keyword evidence="7" id="KW-0479">Metal-binding</keyword>
<dbReference type="InterPro" id="IPR016174">
    <property type="entry name" value="Di-haem_cyt_TM"/>
</dbReference>
<evidence type="ECO:0000256" key="5">
    <source>
        <dbReference type="ARBA" id="ARBA00022617"/>
    </source>
</evidence>
<evidence type="ECO:0000313" key="15">
    <source>
        <dbReference type="EMBL" id="PYE75101.1"/>
    </source>
</evidence>
<evidence type="ECO:0000256" key="10">
    <source>
        <dbReference type="ARBA" id="ARBA00023004"/>
    </source>
</evidence>